<name>A0ABV5MMP8_9ACTN</name>
<sequence>MVSRFAQWTLDVHDVASMARFWSAALGYDIDPGDDGDAHLRPRDGQGLSVWLQPTSAVKAGKNRNHPDLRVDTSGASAVDAEVDRLLALGATRADVGQRGDEGFVVLRDPEGNEFCLLY</sequence>
<protein>
    <submittedName>
        <fullName evidence="2">VOC family protein</fullName>
    </submittedName>
</protein>
<evidence type="ECO:0000313" key="3">
    <source>
        <dbReference type="Proteomes" id="UP001589608"/>
    </source>
</evidence>
<dbReference type="PANTHER" id="PTHR35908">
    <property type="entry name" value="HYPOTHETICAL FUSION PROTEIN"/>
    <property type="match status" value="1"/>
</dbReference>
<dbReference type="InterPro" id="IPR041581">
    <property type="entry name" value="Glyoxalase_6"/>
</dbReference>
<dbReference type="PROSITE" id="PS51819">
    <property type="entry name" value="VOC"/>
    <property type="match status" value="1"/>
</dbReference>
<dbReference type="Pfam" id="PF18029">
    <property type="entry name" value="Glyoxalase_6"/>
    <property type="match status" value="1"/>
</dbReference>
<dbReference type="InterPro" id="IPR037523">
    <property type="entry name" value="VOC_core"/>
</dbReference>
<reference evidence="2 3" key="1">
    <citation type="submission" date="2024-09" db="EMBL/GenBank/DDBJ databases">
        <authorList>
            <person name="Sun Q."/>
            <person name="Mori K."/>
        </authorList>
    </citation>
    <scope>NUCLEOTIDE SEQUENCE [LARGE SCALE GENOMIC DNA]</scope>
    <source>
        <strain evidence="2 3">JCM 3307</strain>
    </source>
</reference>
<dbReference type="RefSeq" id="WP_223092345.1">
    <property type="nucleotide sequence ID" value="NZ_JBHMCA010000071.1"/>
</dbReference>
<proteinExistence type="predicted"/>
<feature type="domain" description="VOC" evidence="1">
    <location>
        <begin position="4"/>
        <end position="119"/>
    </location>
</feature>
<dbReference type="Proteomes" id="UP001589608">
    <property type="component" value="Unassembled WGS sequence"/>
</dbReference>
<accession>A0ABV5MMP8</accession>
<dbReference type="EMBL" id="JBHMCA010000071">
    <property type="protein sequence ID" value="MFB9450142.1"/>
    <property type="molecule type" value="Genomic_DNA"/>
</dbReference>
<comment type="caution">
    <text evidence="2">The sequence shown here is derived from an EMBL/GenBank/DDBJ whole genome shotgun (WGS) entry which is preliminary data.</text>
</comment>
<dbReference type="PANTHER" id="PTHR35908:SF1">
    <property type="entry name" value="CONSERVED PROTEIN"/>
    <property type="match status" value="1"/>
</dbReference>
<dbReference type="Gene3D" id="3.10.180.10">
    <property type="entry name" value="2,3-Dihydroxybiphenyl 1,2-Dioxygenase, domain 1"/>
    <property type="match status" value="1"/>
</dbReference>
<organism evidence="2 3">
    <name type="scientific">Dactylosporangium vinaceum</name>
    <dbReference type="NCBI Taxonomy" id="53362"/>
    <lineage>
        <taxon>Bacteria</taxon>
        <taxon>Bacillati</taxon>
        <taxon>Actinomycetota</taxon>
        <taxon>Actinomycetes</taxon>
        <taxon>Micromonosporales</taxon>
        <taxon>Micromonosporaceae</taxon>
        <taxon>Dactylosporangium</taxon>
    </lineage>
</organism>
<dbReference type="InterPro" id="IPR029068">
    <property type="entry name" value="Glyas_Bleomycin-R_OHBP_Dase"/>
</dbReference>
<gene>
    <name evidence="2" type="ORF">ACFFTR_44285</name>
</gene>
<dbReference type="SUPFAM" id="SSF54593">
    <property type="entry name" value="Glyoxalase/Bleomycin resistance protein/Dihydroxybiphenyl dioxygenase"/>
    <property type="match status" value="1"/>
</dbReference>
<dbReference type="CDD" id="cd06587">
    <property type="entry name" value="VOC"/>
    <property type="match status" value="1"/>
</dbReference>
<evidence type="ECO:0000259" key="1">
    <source>
        <dbReference type="PROSITE" id="PS51819"/>
    </source>
</evidence>
<evidence type="ECO:0000313" key="2">
    <source>
        <dbReference type="EMBL" id="MFB9450142.1"/>
    </source>
</evidence>
<keyword evidence="3" id="KW-1185">Reference proteome</keyword>